<evidence type="ECO:0000256" key="1">
    <source>
        <dbReference type="ARBA" id="ARBA00023002"/>
    </source>
</evidence>
<name>A0A939LUP3_9MICO</name>
<dbReference type="EMBL" id="JAGDYL010000009">
    <property type="protein sequence ID" value="MBO1805154.1"/>
    <property type="molecule type" value="Genomic_DNA"/>
</dbReference>
<comment type="caution">
    <text evidence="5">The sequence shown here is derived from an EMBL/GenBank/DDBJ whole genome shotgun (WGS) entry which is preliminary data.</text>
</comment>
<evidence type="ECO:0000256" key="2">
    <source>
        <dbReference type="ARBA" id="ARBA00023027"/>
    </source>
</evidence>
<dbReference type="GO" id="GO:0000166">
    <property type="term" value="F:nucleotide binding"/>
    <property type="evidence" value="ECO:0007669"/>
    <property type="project" value="InterPro"/>
</dbReference>
<dbReference type="PANTHER" id="PTHR43818:SF11">
    <property type="entry name" value="BCDNA.GH03377"/>
    <property type="match status" value="1"/>
</dbReference>
<dbReference type="InterPro" id="IPR036291">
    <property type="entry name" value="NAD(P)-bd_dom_sf"/>
</dbReference>
<dbReference type="RefSeq" id="WP_208045632.1">
    <property type="nucleotide sequence ID" value="NZ_JAGDYL010000009.1"/>
</dbReference>
<dbReference type="InterPro" id="IPR050463">
    <property type="entry name" value="Gfo/Idh/MocA_oxidrdct_glycsds"/>
</dbReference>
<dbReference type="Proteomes" id="UP000664398">
    <property type="component" value="Unassembled WGS sequence"/>
</dbReference>
<dbReference type="InterPro" id="IPR000683">
    <property type="entry name" value="Gfo/Idh/MocA-like_OxRdtase_N"/>
</dbReference>
<dbReference type="Pfam" id="PF22725">
    <property type="entry name" value="GFO_IDH_MocA_C3"/>
    <property type="match status" value="1"/>
</dbReference>
<evidence type="ECO:0000259" key="4">
    <source>
        <dbReference type="Pfam" id="PF22725"/>
    </source>
</evidence>
<dbReference type="Gene3D" id="3.40.50.720">
    <property type="entry name" value="NAD(P)-binding Rossmann-like Domain"/>
    <property type="match status" value="1"/>
</dbReference>
<dbReference type="GO" id="GO:0016491">
    <property type="term" value="F:oxidoreductase activity"/>
    <property type="evidence" value="ECO:0007669"/>
    <property type="project" value="UniProtKB-KW"/>
</dbReference>
<evidence type="ECO:0000259" key="3">
    <source>
        <dbReference type="Pfam" id="PF01408"/>
    </source>
</evidence>
<feature type="domain" description="GFO/IDH/MocA-like oxidoreductase" evidence="4">
    <location>
        <begin position="146"/>
        <end position="288"/>
    </location>
</feature>
<evidence type="ECO:0000313" key="6">
    <source>
        <dbReference type="Proteomes" id="UP000664398"/>
    </source>
</evidence>
<keyword evidence="2" id="KW-0520">NAD</keyword>
<keyword evidence="6" id="KW-1185">Reference proteome</keyword>
<proteinExistence type="predicted"/>
<dbReference type="InterPro" id="IPR055170">
    <property type="entry name" value="GFO_IDH_MocA-like_dom"/>
</dbReference>
<accession>A0A939LUP3</accession>
<dbReference type="AlphaFoldDB" id="A0A939LUP3"/>
<gene>
    <name evidence="5" type="ORF">J4H91_07450</name>
</gene>
<dbReference type="Pfam" id="PF01408">
    <property type="entry name" value="GFO_IDH_MocA"/>
    <property type="match status" value="1"/>
</dbReference>
<protein>
    <submittedName>
        <fullName evidence="5">Gfo/Idh/MocA family oxidoreductase</fullName>
    </submittedName>
</protein>
<feature type="domain" description="Gfo/Idh/MocA-like oxidoreductase N-terminal" evidence="3">
    <location>
        <begin position="6"/>
        <end position="127"/>
    </location>
</feature>
<dbReference type="PANTHER" id="PTHR43818">
    <property type="entry name" value="BCDNA.GH03377"/>
    <property type="match status" value="1"/>
</dbReference>
<dbReference type="SUPFAM" id="SSF55347">
    <property type="entry name" value="Glyceraldehyde-3-phosphate dehydrogenase-like, C-terminal domain"/>
    <property type="match status" value="1"/>
</dbReference>
<keyword evidence="1" id="KW-0560">Oxidoreductase</keyword>
<reference evidence="5" key="1">
    <citation type="submission" date="2021-03" db="EMBL/GenBank/DDBJ databases">
        <title>Leucobacter chromiisoli sp. nov., isolated from chromium-containing soil of chemical plant.</title>
        <authorList>
            <person name="Xu Z."/>
        </authorList>
    </citation>
    <scope>NUCLEOTIDE SEQUENCE</scope>
    <source>
        <strain evidence="5">A2</strain>
    </source>
</reference>
<sequence>MTASLGVAVIGAGMAGKAHAAAYRAASTLYKPTLPEIRLISIADINEELGSEVAARYGFERHDADWRAIAADPSIDVVSVVVANFLHREIVETLLTAGKHVLCEKPLSDTIDDARAMADAAREAEDRGVIARIGYSYLRAPGIAFLRSLIEDGRLGEVLHFSGRYWTDYGCRPDAPMSWRYQGPAGSGALGDVGSHLSYIAEYLCGEVREVSGGRFSTAISERPKPLGAVVGHTRGNVSDELVPVENDDYATFNARFERCVGTLEVSRVAAGHPNDLAIEVFGSKGGARWSQTNPGQVEVILHDEQDDLAGYRIVPLGPAHPGYAGGWAMDAPGIGIGQNDLFVHQARAFLEEVTGTPEAESLPRCKTFGDGVHNMEFLAAVAESAAQGGSTVVVKEH</sequence>
<evidence type="ECO:0000313" key="5">
    <source>
        <dbReference type="EMBL" id="MBO1805154.1"/>
    </source>
</evidence>
<organism evidence="5 6">
    <name type="scientific">Leucobacter ruminantium</name>
    <dbReference type="NCBI Taxonomy" id="1289170"/>
    <lineage>
        <taxon>Bacteria</taxon>
        <taxon>Bacillati</taxon>
        <taxon>Actinomycetota</taxon>
        <taxon>Actinomycetes</taxon>
        <taxon>Micrococcales</taxon>
        <taxon>Microbacteriaceae</taxon>
        <taxon>Leucobacter</taxon>
    </lineage>
</organism>
<dbReference type="SUPFAM" id="SSF51735">
    <property type="entry name" value="NAD(P)-binding Rossmann-fold domains"/>
    <property type="match status" value="1"/>
</dbReference>
<dbReference type="Gene3D" id="3.30.360.10">
    <property type="entry name" value="Dihydrodipicolinate Reductase, domain 2"/>
    <property type="match status" value="1"/>
</dbReference>